<evidence type="ECO:0000256" key="1">
    <source>
        <dbReference type="ARBA" id="ARBA00000877"/>
    </source>
</evidence>
<keyword evidence="5 10" id="KW-0548">Nucleotidyltransferase</keyword>
<name>A0A5C6RXK1_9FLAO</name>
<dbReference type="GO" id="GO:0106408">
    <property type="term" value="F:diadenylate cyclase activity"/>
    <property type="evidence" value="ECO:0007669"/>
    <property type="project" value="UniProtKB-EC"/>
</dbReference>
<keyword evidence="4 10" id="KW-0812">Transmembrane</keyword>
<dbReference type="SUPFAM" id="SSF143597">
    <property type="entry name" value="YojJ-like"/>
    <property type="match status" value="1"/>
</dbReference>
<evidence type="ECO:0000256" key="10">
    <source>
        <dbReference type="HAMAP-Rule" id="MF_01499"/>
    </source>
</evidence>
<gene>
    <name evidence="10" type="primary">dacA</name>
    <name evidence="12" type="ORF">FRY74_00650</name>
</gene>
<organism evidence="12 13">
    <name type="scientific">Vicingus serpentipes</name>
    <dbReference type="NCBI Taxonomy" id="1926625"/>
    <lineage>
        <taxon>Bacteria</taxon>
        <taxon>Pseudomonadati</taxon>
        <taxon>Bacteroidota</taxon>
        <taxon>Flavobacteriia</taxon>
        <taxon>Flavobacteriales</taxon>
        <taxon>Vicingaceae</taxon>
        <taxon>Vicingus</taxon>
    </lineage>
</organism>
<keyword evidence="3 10" id="KW-0808">Transferase</keyword>
<comment type="caution">
    <text evidence="12">The sequence shown here is derived from an EMBL/GenBank/DDBJ whole genome shotgun (WGS) entry which is preliminary data.</text>
</comment>
<feature type="domain" description="DAC" evidence="11">
    <location>
        <begin position="82"/>
        <end position="250"/>
    </location>
</feature>
<protein>
    <recommendedName>
        <fullName evidence="10">Diadenylate cyclase</fullName>
        <shortName evidence="10">DAC</shortName>
        <ecNumber evidence="10">2.7.7.85</ecNumber>
    </recommendedName>
    <alternativeName>
        <fullName evidence="10">Cyclic-di-AMP synthase</fullName>
        <shortName evidence="10">c-di-AMP synthase</shortName>
    </alternativeName>
</protein>
<dbReference type="OrthoDB" id="9807385at2"/>
<keyword evidence="2 10" id="KW-1003">Cell membrane</keyword>
<dbReference type="InterPro" id="IPR050338">
    <property type="entry name" value="DisA"/>
</dbReference>
<feature type="transmembrane region" description="Helical" evidence="10">
    <location>
        <begin position="36"/>
        <end position="55"/>
    </location>
</feature>
<keyword evidence="13" id="KW-1185">Reference proteome</keyword>
<comment type="subunit">
    <text evidence="10">Probably a homodimer.</text>
</comment>
<feature type="transmembrane region" description="Helical" evidence="10">
    <location>
        <begin position="61"/>
        <end position="81"/>
    </location>
</feature>
<evidence type="ECO:0000259" key="11">
    <source>
        <dbReference type="PROSITE" id="PS51794"/>
    </source>
</evidence>
<dbReference type="NCBIfam" id="TIGR00159">
    <property type="entry name" value="diadenylate cyclase CdaA"/>
    <property type="match status" value="1"/>
</dbReference>
<dbReference type="Pfam" id="PF19293">
    <property type="entry name" value="CdaA_N"/>
    <property type="match status" value="1"/>
</dbReference>
<dbReference type="PANTHER" id="PTHR34185:SF1">
    <property type="entry name" value="DIADENYLATE CYCLASE"/>
    <property type="match status" value="1"/>
</dbReference>
<dbReference type="GO" id="GO:0006171">
    <property type="term" value="P:cAMP biosynthetic process"/>
    <property type="evidence" value="ECO:0007669"/>
    <property type="project" value="InterPro"/>
</dbReference>
<dbReference type="InterPro" id="IPR014046">
    <property type="entry name" value="C-di-AMP_synthase"/>
</dbReference>
<dbReference type="Gene3D" id="3.40.1700.10">
    <property type="entry name" value="DNA integrity scanning protein, DisA, N-terminal domain"/>
    <property type="match status" value="1"/>
</dbReference>
<keyword evidence="6 10" id="KW-0547">Nucleotide-binding</keyword>
<comment type="caution">
    <text evidence="10">Lacks conserved residue(s) required for the propagation of feature annotation.</text>
</comment>
<dbReference type="Pfam" id="PF02457">
    <property type="entry name" value="DAC"/>
    <property type="match status" value="1"/>
</dbReference>
<keyword evidence="9 10" id="KW-0472">Membrane</keyword>
<comment type="similarity">
    <text evidence="10">Belongs to the adenylate cyclase family. DacA/CdaA subfamily.</text>
</comment>
<evidence type="ECO:0000313" key="13">
    <source>
        <dbReference type="Proteomes" id="UP000321721"/>
    </source>
</evidence>
<evidence type="ECO:0000256" key="5">
    <source>
        <dbReference type="ARBA" id="ARBA00022695"/>
    </source>
</evidence>
<evidence type="ECO:0000256" key="6">
    <source>
        <dbReference type="ARBA" id="ARBA00022741"/>
    </source>
</evidence>
<dbReference type="RefSeq" id="WP_147097616.1">
    <property type="nucleotide sequence ID" value="NZ_VOOS01000001.1"/>
</dbReference>
<sequence>MLNNLLFITIRWLDIVDILLVSIIMYQLYKLVKGTVAIKIFLGILAIYLFWKIAAALKMELLSEILGQFIGVGVIALIVVFQQEIRRFLLLIGNNRIFSSKNGKLFKLLQVNKDEKPKLNTTQLINASRNLARSKTGALIILDLHSELKLYTVSGEKINAKISSSLLENIFFKNSPLHDGGVIIQNNEIKAARCILPVSENQSFPNHFGLRHRSAAGITEVSQAIAIIISEETGKISFSKQGEIKHNISIDDLEKNILAEL</sequence>
<dbReference type="AlphaFoldDB" id="A0A5C6RXK1"/>
<dbReference type="InterPro" id="IPR034701">
    <property type="entry name" value="CdaA"/>
</dbReference>
<dbReference type="HAMAP" id="MF_01499">
    <property type="entry name" value="DacA"/>
    <property type="match status" value="1"/>
</dbReference>
<dbReference type="EC" id="2.7.7.85" evidence="10"/>
<evidence type="ECO:0000256" key="9">
    <source>
        <dbReference type="ARBA" id="ARBA00023136"/>
    </source>
</evidence>
<comment type="catalytic activity">
    <reaction evidence="1 10">
        <text>2 ATP = 3',3'-c-di-AMP + 2 diphosphate</text>
        <dbReference type="Rhea" id="RHEA:35655"/>
        <dbReference type="ChEBI" id="CHEBI:30616"/>
        <dbReference type="ChEBI" id="CHEBI:33019"/>
        <dbReference type="ChEBI" id="CHEBI:71500"/>
        <dbReference type="EC" id="2.7.7.85"/>
    </reaction>
</comment>
<evidence type="ECO:0000313" key="12">
    <source>
        <dbReference type="EMBL" id="TXB66725.1"/>
    </source>
</evidence>
<evidence type="ECO:0000256" key="8">
    <source>
        <dbReference type="ARBA" id="ARBA00022989"/>
    </source>
</evidence>
<keyword evidence="8 10" id="KW-1133">Transmembrane helix</keyword>
<feature type="transmembrane region" description="Helical" evidence="10">
    <location>
        <begin position="6"/>
        <end position="29"/>
    </location>
</feature>
<reference evidence="12 13" key="1">
    <citation type="submission" date="2019-08" db="EMBL/GenBank/DDBJ databases">
        <title>Genome of Vicingus serpentipes NCIMB 15042.</title>
        <authorList>
            <person name="Bowman J.P."/>
        </authorList>
    </citation>
    <scope>NUCLEOTIDE SEQUENCE [LARGE SCALE GENOMIC DNA]</scope>
    <source>
        <strain evidence="12 13">NCIMB 15042</strain>
    </source>
</reference>
<dbReference type="EMBL" id="VOOS01000001">
    <property type="protein sequence ID" value="TXB66725.1"/>
    <property type="molecule type" value="Genomic_DNA"/>
</dbReference>
<dbReference type="GO" id="GO:0004016">
    <property type="term" value="F:adenylate cyclase activity"/>
    <property type="evidence" value="ECO:0007669"/>
    <property type="project" value="UniProtKB-UniRule"/>
</dbReference>
<evidence type="ECO:0000256" key="4">
    <source>
        <dbReference type="ARBA" id="ARBA00022692"/>
    </source>
</evidence>
<evidence type="ECO:0000256" key="7">
    <source>
        <dbReference type="ARBA" id="ARBA00022840"/>
    </source>
</evidence>
<dbReference type="InterPro" id="IPR003390">
    <property type="entry name" value="DNA_integrity_scan_DisA_N"/>
</dbReference>
<dbReference type="InterPro" id="IPR045585">
    <property type="entry name" value="CdaA_N"/>
</dbReference>
<keyword evidence="7 10" id="KW-0067">ATP-binding</keyword>
<evidence type="ECO:0000256" key="3">
    <source>
        <dbReference type="ARBA" id="ARBA00022679"/>
    </source>
</evidence>
<accession>A0A5C6RXK1</accession>
<evidence type="ECO:0000256" key="2">
    <source>
        <dbReference type="ARBA" id="ARBA00022475"/>
    </source>
</evidence>
<dbReference type="GO" id="GO:0005524">
    <property type="term" value="F:ATP binding"/>
    <property type="evidence" value="ECO:0007669"/>
    <property type="project" value="UniProtKB-UniRule"/>
</dbReference>
<comment type="function">
    <text evidence="10">Catalyzes the condensation of 2 ATP molecules into cyclic di-AMP (c-di-AMP), a second messenger used to regulate differing processes in different bacteria.</text>
</comment>
<dbReference type="PIRSF" id="PIRSF004793">
    <property type="entry name" value="UCP004793"/>
    <property type="match status" value="1"/>
</dbReference>
<proteinExistence type="inferred from homology"/>
<dbReference type="PANTHER" id="PTHR34185">
    <property type="entry name" value="DIADENYLATE CYCLASE"/>
    <property type="match status" value="1"/>
</dbReference>
<dbReference type="InterPro" id="IPR036888">
    <property type="entry name" value="DNA_integrity_DisA_N_sf"/>
</dbReference>
<dbReference type="PROSITE" id="PS51794">
    <property type="entry name" value="DAC"/>
    <property type="match status" value="1"/>
</dbReference>
<dbReference type="Proteomes" id="UP000321721">
    <property type="component" value="Unassembled WGS sequence"/>
</dbReference>